<reference evidence="1 2" key="1">
    <citation type="submission" date="2024-09" db="EMBL/GenBank/DDBJ databases">
        <title>Itraconazole resistance in Madurella fahalii resulting from another homologue of gene encoding cytochrome P450 14-alpha sterol demethylase (CYP51).</title>
        <authorList>
            <person name="Yoshioka I."/>
            <person name="Fahal A.H."/>
            <person name="Kaneko S."/>
            <person name="Yaguchi T."/>
        </authorList>
    </citation>
    <scope>NUCLEOTIDE SEQUENCE [LARGE SCALE GENOMIC DNA]</scope>
    <source>
        <strain evidence="1 2">IFM 68171</strain>
    </source>
</reference>
<protein>
    <submittedName>
        <fullName evidence="1">Uncharacterized protein</fullName>
    </submittedName>
</protein>
<comment type="caution">
    <text evidence="1">The sequence shown here is derived from an EMBL/GenBank/DDBJ whole genome shotgun (WGS) entry which is preliminary data.</text>
</comment>
<gene>
    <name evidence="1" type="ORF">MFIFM68171_02103</name>
</gene>
<evidence type="ECO:0000313" key="2">
    <source>
        <dbReference type="Proteomes" id="UP001628179"/>
    </source>
</evidence>
<sequence>MGFPFRFDLAVQDLVLADTTDKVGDEELGDRDFGCVINQLSCDSDGNGWQEPAARSRIEAFIDLQAMNSVFRLAGVLLSGSWLLAAAIVQDTTVVEFHQTPGPAITLDLVEVSRSLPLSSNGLILEGEAFRI</sequence>
<name>A0ABQ0G2A6_9PEZI</name>
<dbReference type="EMBL" id="BAAFSV010000001">
    <property type="protein sequence ID" value="GAB1311893.1"/>
    <property type="molecule type" value="Genomic_DNA"/>
</dbReference>
<proteinExistence type="predicted"/>
<dbReference type="GeneID" id="98172848"/>
<dbReference type="RefSeq" id="XP_070913626.1">
    <property type="nucleotide sequence ID" value="XM_071057525.1"/>
</dbReference>
<keyword evidence="2" id="KW-1185">Reference proteome</keyword>
<accession>A0ABQ0G2A6</accession>
<dbReference type="Proteomes" id="UP001628179">
    <property type="component" value="Unassembled WGS sequence"/>
</dbReference>
<organism evidence="1 2">
    <name type="scientific">Madurella fahalii</name>
    <dbReference type="NCBI Taxonomy" id="1157608"/>
    <lineage>
        <taxon>Eukaryota</taxon>
        <taxon>Fungi</taxon>
        <taxon>Dikarya</taxon>
        <taxon>Ascomycota</taxon>
        <taxon>Pezizomycotina</taxon>
        <taxon>Sordariomycetes</taxon>
        <taxon>Sordariomycetidae</taxon>
        <taxon>Sordariales</taxon>
        <taxon>Sordariales incertae sedis</taxon>
        <taxon>Madurella</taxon>
    </lineage>
</organism>
<evidence type="ECO:0000313" key="1">
    <source>
        <dbReference type="EMBL" id="GAB1311893.1"/>
    </source>
</evidence>